<protein>
    <recommendedName>
        <fullName evidence="2">Phosphoesterase</fullName>
        <ecNumber evidence="2">3.1.4.-</ecNumber>
    </recommendedName>
</protein>
<keyword evidence="5" id="KW-1185">Reference proteome</keyword>
<comment type="similarity">
    <text evidence="1 2">Belongs to the metallophosphoesterase superfamily. YfcE family.</text>
</comment>
<keyword evidence="2" id="KW-0479">Metal-binding</keyword>
<organism evidence="4 5">
    <name type="scientific">Vesicomyosocius okutanii subsp. Calyptogena okutanii (strain HA)</name>
    <dbReference type="NCBI Taxonomy" id="412965"/>
    <lineage>
        <taxon>Bacteria</taxon>
        <taxon>Pseudomonadati</taxon>
        <taxon>Pseudomonadota</taxon>
        <taxon>Gammaproteobacteria</taxon>
        <taxon>Candidatus Pseudothioglobaceae</taxon>
        <taxon>Candidatus Vesicomyidisocius</taxon>
    </lineage>
</organism>
<dbReference type="InterPro" id="IPR029052">
    <property type="entry name" value="Metallo-depent_PP-like"/>
</dbReference>
<accession>A5CXT6</accession>
<dbReference type="SUPFAM" id="SSF56300">
    <property type="entry name" value="Metallo-dependent phosphatases"/>
    <property type="match status" value="1"/>
</dbReference>
<evidence type="ECO:0000313" key="4">
    <source>
        <dbReference type="EMBL" id="BAF61235.1"/>
    </source>
</evidence>
<reference evidence="5" key="1">
    <citation type="journal article" date="2007" name="Curr. Biol.">
        <title>Reduced genome of the thioautotrophic intracellular symbiont in a deep-sea clam, Calyptogena okutanii.</title>
        <authorList>
            <person name="Kuwahara H."/>
            <person name="Yoshida T."/>
            <person name="Takaki Y."/>
            <person name="Shimamura S."/>
            <person name="Nishi S."/>
            <person name="Harada M."/>
            <person name="Matsuyama K."/>
            <person name="Takishita K."/>
            <person name="Kawato M."/>
            <person name="Uematsu K."/>
            <person name="Fujiwara Y."/>
            <person name="Sato T."/>
            <person name="Kato C."/>
            <person name="Kitagawa M."/>
            <person name="Kato I."/>
            <person name="Maruyama T."/>
        </authorList>
    </citation>
    <scope>NUCLEOTIDE SEQUENCE [LARGE SCALE GENOMIC DNA]</scope>
    <source>
        <strain evidence="5">HA</strain>
    </source>
</reference>
<dbReference type="EMBL" id="AP009247">
    <property type="protein sequence ID" value="BAF61235.1"/>
    <property type="molecule type" value="Genomic_DNA"/>
</dbReference>
<sequence>MMNTSIGILSDTHGFIHPNIVKLMNQCDIIIHAGDIIDEKTLQALIPKQKLIAIQGNNDTHITHLNLIEKLSFSSGNIIIEHGHKHGHHQPSHNSLRAAYPNSKIIIYGHTHKQVIDKIKTPWIINPGAAGKIRNYGGSKCFILKINQFQKWKITPYVFN</sequence>
<dbReference type="InterPro" id="IPR053193">
    <property type="entry name" value="MetalloPDE_YfcE-like"/>
</dbReference>
<dbReference type="Gene3D" id="3.60.21.10">
    <property type="match status" value="1"/>
</dbReference>
<proteinExistence type="inferred from homology"/>
<dbReference type="NCBIfam" id="TIGR00040">
    <property type="entry name" value="yfcE"/>
    <property type="match status" value="1"/>
</dbReference>
<dbReference type="Pfam" id="PF12850">
    <property type="entry name" value="Metallophos_2"/>
    <property type="match status" value="1"/>
</dbReference>
<dbReference type="GO" id="GO:0016787">
    <property type="term" value="F:hydrolase activity"/>
    <property type="evidence" value="ECO:0007669"/>
    <property type="project" value="UniProtKB-UniRule"/>
</dbReference>
<dbReference type="InterPro" id="IPR024654">
    <property type="entry name" value="Calcineurin-like_PHP_lpxH"/>
</dbReference>
<dbReference type="AlphaFoldDB" id="A5CXT6"/>
<dbReference type="KEGG" id="vok:COSY_0099"/>
<dbReference type="HOGENOM" id="CLU_063749_3_0_6"/>
<feature type="domain" description="Calcineurin-like phosphoesterase" evidence="3">
    <location>
        <begin position="6"/>
        <end position="147"/>
    </location>
</feature>
<evidence type="ECO:0000256" key="1">
    <source>
        <dbReference type="ARBA" id="ARBA00008950"/>
    </source>
</evidence>
<name>A5CXT6_VESOH</name>
<gene>
    <name evidence="4" type="ordered locus">COSY_0099</name>
</gene>
<dbReference type="EC" id="3.1.4.-" evidence="2"/>
<dbReference type="PANTHER" id="PTHR43165:SF1">
    <property type="entry name" value="PHOSPHODIESTERASE MJ0936"/>
    <property type="match status" value="1"/>
</dbReference>
<dbReference type="InterPro" id="IPR000979">
    <property type="entry name" value="Phosphodiesterase_MJ0936/Vps29"/>
</dbReference>
<evidence type="ECO:0000259" key="3">
    <source>
        <dbReference type="Pfam" id="PF12850"/>
    </source>
</evidence>
<dbReference type="STRING" id="412965.COSY_0099"/>
<evidence type="ECO:0000256" key="2">
    <source>
        <dbReference type="RuleBase" id="RU362039"/>
    </source>
</evidence>
<evidence type="ECO:0000313" key="5">
    <source>
        <dbReference type="Proteomes" id="UP000000247"/>
    </source>
</evidence>
<dbReference type="eggNOG" id="COG0622">
    <property type="taxonomic scope" value="Bacteria"/>
</dbReference>
<dbReference type="Proteomes" id="UP000000247">
    <property type="component" value="Chromosome"/>
</dbReference>
<comment type="cofactor">
    <cofactor evidence="2">
        <name>a divalent metal cation</name>
        <dbReference type="ChEBI" id="CHEBI:60240"/>
    </cofactor>
</comment>
<dbReference type="PANTHER" id="PTHR43165">
    <property type="entry name" value="METALLOPHOSPHOESTERASE"/>
    <property type="match status" value="1"/>
</dbReference>
<dbReference type="GO" id="GO:0046872">
    <property type="term" value="F:metal ion binding"/>
    <property type="evidence" value="ECO:0007669"/>
    <property type="project" value="UniProtKB-KW"/>
</dbReference>